<feature type="coiled-coil region" evidence="1">
    <location>
        <begin position="113"/>
        <end position="179"/>
    </location>
</feature>
<keyword evidence="1" id="KW-0175">Coiled coil</keyword>
<protein>
    <recommendedName>
        <fullName evidence="6">RAB6-interacting golgin</fullName>
    </recommendedName>
</protein>
<keyword evidence="5" id="KW-1185">Reference proteome</keyword>
<evidence type="ECO:0008006" key="6">
    <source>
        <dbReference type="Google" id="ProtNLM"/>
    </source>
</evidence>
<reference evidence="4" key="1">
    <citation type="submission" date="2023-10" db="EMBL/GenBank/DDBJ databases">
        <title>Genome assembly of Pristionchus species.</title>
        <authorList>
            <person name="Yoshida K."/>
            <person name="Sommer R.J."/>
        </authorList>
    </citation>
    <scope>NUCLEOTIDE SEQUENCE</scope>
    <source>
        <strain evidence="4">RS0144</strain>
    </source>
</reference>
<organism evidence="4 5">
    <name type="scientific">Pristionchus entomophagus</name>
    <dbReference type="NCBI Taxonomy" id="358040"/>
    <lineage>
        <taxon>Eukaryota</taxon>
        <taxon>Metazoa</taxon>
        <taxon>Ecdysozoa</taxon>
        <taxon>Nematoda</taxon>
        <taxon>Chromadorea</taxon>
        <taxon>Rhabditida</taxon>
        <taxon>Rhabditina</taxon>
        <taxon>Diplogasteromorpha</taxon>
        <taxon>Diplogasteroidea</taxon>
        <taxon>Neodiplogasteridae</taxon>
        <taxon>Pristionchus</taxon>
    </lineage>
</organism>
<name>A0AAV5SB74_9BILA</name>
<feature type="transmembrane region" description="Helical" evidence="3">
    <location>
        <begin position="201"/>
        <end position="221"/>
    </location>
</feature>
<keyword evidence="3" id="KW-0472">Membrane</keyword>
<accession>A0AAV5SB74</accession>
<evidence type="ECO:0000313" key="4">
    <source>
        <dbReference type="EMBL" id="GMS79570.1"/>
    </source>
</evidence>
<evidence type="ECO:0000256" key="1">
    <source>
        <dbReference type="SAM" id="Coils"/>
    </source>
</evidence>
<comment type="caution">
    <text evidence="4">The sequence shown here is derived from an EMBL/GenBank/DDBJ whole genome shotgun (WGS) entry which is preliminary data.</text>
</comment>
<evidence type="ECO:0000256" key="2">
    <source>
        <dbReference type="SAM" id="MobiDB-lite"/>
    </source>
</evidence>
<evidence type="ECO:0000256" key="3">
    <source>
        <dbReference type="SAM" id="Phobius"/>
    </source>
</evidence>
<dbReference type="EMBL" id="BTSX01000001">
    <property type="protein sequence ID" value="GMS79570.1"/>
    <property type="molecule type" value="Genomic_DNA"/>
</dbReference>
<dbReference type="Proteomes" id="UP001432027">
    <property type="component" value="Unassembled WGS sequence"/>
</dbReference>
<feature type="region of interest" description="Disordered" evidence="2">
    <location>
        <begin position="1"/>
        <end position="23"/>
    </location>
</feature>
<keyword evidence="3" id="KW-1133">Transmembrane helix</keyword>
<evidence type="ECO:0000313" key="5">
    <source>
        <dbReference type="Proteomes" id="UP001432027"/>
    </source>
</evidence>
<sequence>SGRERFARSSPLTMEQEDPEKAALDKRIQEITEQLGKMDKKNPAQFRARQLLQKELKDIKKGKIKIKSASTKSAEDSVVEQRGMNTCKDLETDESIRIREEGAHKKKRGCLEHINEQQRLEELKEKIAMEEETRRRVQEMLKAIMEMRTTMQLTINKIAEETRAELNVIRKKLEHYDRDLVLRKEIHTRYRKEQQANSSNFIAKCLSAITKLLWYFLFIVAL</sequence>
<keyword evidence="3" id="KW-0812">Transmembrane</keyword>
<feature type="non-terminal residue" evidence="4">
    <location>
        <position position="1"/>
    </location>
</feature>
<feature type="non-terminal residue" evidence="4">
    <location>
        <position position="222"/>
    </location>
</feature>
<proteinExistence type="predicted"/>
<dbReference type="AlphaFoldDB" id="A0AAV5SB74"/>
<gene>
    <name evidence="4" type="ORF">PENTCL1PPCAC_1745</name>
</gene>